<dbReference type="RefSeq" id="WP_047790934.1">
    <property type="nucleotide sequence ID" value="NZ_CP011856.1"/>
</dbReference>
<sequence length="149" mass="17407">MRKYEIMYILNPESNDIKALQNKLHAILENNGAKIEEIGDWEVMNLAYPIKKRKKGHYTVLIVNTTAQNVDEFVRISHIEPDVLRILVINTEKEKGYLQSTKYAKTEVKNDKAERNDRKPGGKKFEKKWDRPDNNQQPAESENPVKKDQ</sequence>
<dbReference type="GO" id="GO:0005737">
    <property type="term" value="C:cytoplasm"/>
    <property type="evidence" value="ECO:0007669"/>
    <property type="project" value="UniProtKB-ARBA"/>
</dbReference>
<keyword evidence="4" id="KW-0699">rRNA-binding</keyword>
<dbReference type="GO" id="GO:1990904">
    <property type="term" value="C:ribonucleoprotein complex"/>
    <property type="evidence" value="ECO:0007669"/>
    <property type="project" value="UniProtKB-KW"/>
</dbReference>
<dbReference type="GO" id="GO:0006412">
    <property type="term" value="P:translation"/>
    <property type="evidence" value="ECO:0007669"/>
    <property type="project" value="UniProtKB-UniRule"/>
</dbReference>
<dbReference type="GO" id="GO:0070181">
    <property type="term" value="F:small ribosomal subunit rRNA binding"/>
    <property type="evidence" value="ECO:0007669"/>
    <property type="project" value="TreeGrafter"/>
</dbReference>
<evidence type="ECO:0000256" key="4">
    <source>
        <dbReference type="HAMAP-Rule" id="MF_00360"/>
    </source>
</evidence>
<feature type="region of interest" description="Disordered" evidence="5">
    <location>
        <begin position="106"/>
        <end position="149"/>
    </location>
</feature>
<evidence type="ECO:0000256" key="3">
    <source>
        <dbReference type="ARBA" id="ARBA00035294"/>
    </source>
</evidence>
<reference evidence="7" key="2">
    <citation type="submission" date="2015-06" db="EMBL/GenBank/DDBJ databases">
        <title>Complete genome sequence of Spiroplasma eriocheiris TDA-040725-5 (DSM 21848).</title>
        <authorList>
            <person name="Lo W.-S."/>
            <person name="Kuo C.-H."/>
        </authorList>
    </citation>
    <scope>NUCLEOTIDE SEQUENCE [LARGE SCALE GENOMIC DNA]</scope>
    <source>
        <strain evidence="7">TDA-040725-5</strain>
    </source>
</reference>
<name>A0A0H3XJZ6_9MOLU</name>
<dbReference type="EMBL" id="CP011856">
    <property type="protein sequence ID" value="AKM53649.1"/>
    <property type="molecule type" value="Genomic_DNA"/>
</dbReference>
<dbReference type="Proteomes" id="UP000035661">
    <property type="component" value="Chromosome"/>
</dbReference>
<dbReference type="Pfam" id="PF01250">
    <property type="entry name" value="Ribosomal_S6"/>
    <property type="match status" value="1"/>
</dbReference>
<evidence type="ECO:0000313" key="6">
    <source>
        <dbReference type="EMBL" id="AKM53649.1"/>
    </source>
</evidence>
<evidence type="ECO:0000256" key="5">
    <source>
        <dbReference type="SAM" id="MobiDB-lite"/>
    </source>
</evidence>
<gene>
    <name evidence="4 6" type="primary">rpsF</name>
    <name evidence="6" type="ORF">SERIO_v1c00430</name>
</gene>
<dbReference type="PATRIC" id="fig|743698.3.peg.43"/>
<dbReference type="InterPro" id="IPR035980">
    <property type="entry name" value="Ribosomal_bS6_sf"/>
</dbReference>
<dbReference type="InterPro" id="IPR020814">
    <property type="entry name" value="Ribosomal_S6_plastid/chlpt"/>
</dbReference>
<keyword evidence="4 6" id="KW-0689">Ribosomal protein</keyword>
<feature type="compositionally biased region" description="Basic and acidic residues" evidence="5">
    <location>
        <begin position="106"/>
        <end position="133"/>
    </location>
</feature>
<dbReference type="InterPro" id="IPR000529">
    <property type="entry name" value="Ribosomal_bS6"/>
</dbReference>
<dbReference type="HAMAP" id="MF_00360">
    <property type="entry name" value="Ribosomal_bS6"/>
    <property type="match status" value="1"/>
</dbReference>
<dbReference type="CDD" id="cd00473">
    <property type="entry name" value="bS6"/>
    <property type="match status" value="1"/>
</dbReference>
<dbReference type="NCBIfam" id="TIGR00166">
    <property type="entry name" value="S6"/>
    <property type="match status" value="1"/>
</dbReference>
<evidence type="ECO:0000256" key="2">
    <source>
        <dbReference type="ARBA" id="ARBA00035104"/>
    </source>
</evidence>
<dbReference type="GO" id="GO:0003735">
    <property type="term" value="F:structural constituent of ribosome"/>
    <property type="evidence" value="ECO:0007669"/>
    <property type="project" value="InterPro"/>
</dbReference>
<accession>A0A0H3XJZ6</accession>
<dbReference type="STRING" id="315358.SERIO_v1c00430"/>
<proteinExistence type="inferred from homology"/>
<comment type="similarity">
    <text evidence="1 4">Belongs to the bacterial ribosomal protein bS6 family.</text>
</comment>
<dbReference type="PANTHER" id="PTHR21011:SF1">
    <property type="entry name" value="SMALL RIBOSOMAL SUBUNIT PROTEIN BS6M"/>
    <property type="match status" value="1"/>
</dbReference>
<dbReference type="GO" id="GO:0005840">
    <property type="term" value="C:ribosome"/>
    <property type="evidence" value="ECO:0007669"/>
    <property type="project" value="UniProtKB-KW"/>
</dbReference>
<keyword evidence="7" id="KW-1185">Reference proteome</keyword>
<dbReference type="Gene3D" id="3.30.70.60">
    <property type="match status" value="1"/>
</dbReference>
<dbReference type="SUPFAM" id="SSF54995">
    <property type="entry name" value="Ribosomal protein S6"/>
    <property type="match status" value="1"/>
</dbReference>
<evidence type="ECO:0000313" key="7">
    <source>
        <dbReference type="Proteomes" id="UP000035661"/>
    </source>
</evidence>
<reference evidence="6 7" key="1">
    <citation type="journal article" date="2015" name="Genome Biol. Evol.">
        <title>Found and Lost: The Fates of Horizontally Acquired Genes in Arthropod-Symbiotic Spiroplasma.</title>
        <authorList>
            <person name="Lo W.S."/>
            <person name="Gasparich G.E."/>
            <person name="Kuo C.H."/>
        </authorList>
    </citation>
    <scope>NUCLEOTIDE SEQUENCE [LARGE SCALE GENOMIC DNA]</scope>
    <source>
        <strain evidence="7">TDA-040725-5</strain>
    </source>
</reference>
<keyword evidence="4" id="KW-0694">RNA-binding</keyword>
<keyword evidence="4" id="KW-0687">Ribonucleoprotein</keyword>
<protein>
    <recommendedName>
        <fullName evidence="3 4">Small ribosomal subunit protein bS6</fullName>
    </recommendedName>
</protein>
<evidence type="ECO:0000256" key="1">
    <source>
        <dbReference type="ARBA" id="ARBA00009512"/>
    </source>
</evidence>
<dbReference type="PANTHER" id="PTHR21011">
    <property type="entry name" value="MITOCHONDRIAL 28S RIBOSOMAL PROTEIN S6"/>
    <property type="match status" value="1"/>
</dbReference>
<dbReference type="KEGG" id="seri:SERIO_v1c00430"/>
<dbReference type="InterPro" id="IPR014717">
    <property type="entry name" value="Transl_elong_EF1B/ribsomal_bS6"/>
</dbReference>
<dbReference type="AlphaFoldDB" id="A0A0H3XJZ6"/>
<comment type="function">
    <text evidence="2 4">Binds together with bS18 to 16S ribosomal RNA.</text>
</comment>
<organism evidence="6 7">
    <name type="scientific">Spiroplasma eriocheiris</name>
    <dbReference type="NCBI Taxonomy" id="315358"/>
    <lineage>
        <taxon>Bacteria</taxon>
        <taxon>Bacillati</taxon>
        <taxon>Mycoplasmatota</taxon>
        <taxon>Mollicutes</taxon>
        <taxon>Entomoplasmatales</taxon>
        <taxon>Spiroplasmataceae</taxon>
        <taxon>Spiroplasma</taxon>
    </lineage>
</organism>